<protein>
    <submittedName>
        <fullName evidence="1">Uncharacterized protein</fullName>
    </submittedName>
</protein>
<organism evidence="1 2">
    <name type="scientific">Diphasiastrum complanatum</name>
    <name type="common">Issler's clubmoss</name>
    <name type="synonym">Lycopodium complanatum</name>
    <dbReference type="NCBI Taxonomy" id="34168"/>
    <lineage>
        <taxon>Eukaryota</taxon>
        <taxon>Viridiplantae</taxon>
        <taxon>Streptophyta</taxon>
        <taxon>Embryophyta</taxon>
        <taxon>Tracheophyta</taxon>
        <taxon>Lycopodiopsida</taxon>
        <taxon>Lycopodiales</taxon>
        <taxon>Lycopodiaceae</taxon>
        <taxon>Lycopodioideae</taxon>
        <taxon>Diphasiastrum</taxon>
    </lineage>
</organism>
<name>A0ACC2BZC8_DIPCM</name>
<evidence type="ECO:0000313" key="2">
    <source>
        <dbReference type="Proteomes" id="UP001162992"/>
    </source>
</evidence>
<gene>
    <name evidence="1" type="ORF">O6H91_12G016700</name>
</gene>
<keyword evidence="2" id="KW-1185">Reference proteome</keyword>
<reference evidence="2" key="1">
    <citation type="journal article" date="2024" name="Proc. Natl. Acad. Sci. U.S.A.">
        <title>Extraordinary preservation of gene collinearity over three hundred million years revealed in homosporous lycophytes.</title>
        <authorList>
            <person name="Li C."/>
            <person name="Wickell D."/>
            <person name="Kuo L.Y."/>
            <person name="Chen X."/>
            <person name="Nie B."/>
            <person name="Liao X."/>
            <person name="Peng D."/>
            <person name="Ji J."/>
            <person name="Jenkins J."/>
            <person name="Williams M."/>
            <person name="Shu S."/>
            <person name="Plott C."/>
            <person name="Barry K."/>
            <person name="Rajasekar S."/>
            <person name="Grimwood J."/>
            <person name="Han X."/>
            <person name="Sun S."/>
            <person name="Hou Z."/>
            <person name="He W."/>
            <person name="Dai G."/>
            <person name="Sun C."/>
            <person name="Schmutz J."/>
            <person name="Leebens-Mack J.H."/>
            <person name="Li F.W."/>
            <person name="Wang L."/>
        </authorList>
    </citation>
    <scope>NUCLEOTIDE SEQUENCE [LARGE SCALE GENOMIC DNA]</scope>
    <source>
        <strain evidence="2">cv. PW_Plant_1</strain>
    </source>
</reference>
<dbReference type="Proteomes" id="UP001162992">
    <property type="component" value="Chromosome 12"/>
</dbReference>
<sequence length="104" mass="11903">MADTDMEPNYLLFRLPRCVPPRLVVNQNEQDDNSDDIDESDLLLFMLKKMSDDAFMQVISNMPLRKGGKFITNYVCRRLNRILATTARLVPVAYDPSQPLVLGI</sequence>
<comment type="caution">
    <text evidence="1">The sequence shown here is derived from an EMBL/GenBank/DDBJ whole genome shotgun (WGS) entry which is preliminary data.</text>
</comment>
<dbReference type="EMBL" id="CM055103">
    <property type="protein sequence ID" value="KAJ7535057.1"/>
    <property type="molecule type" value="Genomic_DNA"/>
</dbReference>
<evidence type="ECO:0000313" key="1">
    <source>
        <dbReference type="EMBL" id="KAJ7535057.1"/>
    </source>
</evidence>
<accession>A0ACC2BZC8</accession>
<proteinExistence type="predicted"/>